<organism evidence="2 3">
    <name type="scientific">Undibacterium parvum</name>
    <dbReference type="NCBI Taxonomy" id="401471"/>
    <lineage>
        <taxon>Bacteria</taxon>
        <taxon>Pseudomonadati</taxon>
        <taxon>Pseudomonadota</taxon>
        <taxon>Betaproteobacteria</taxon>
        <taxon>Burkholderiales</taxon>
        <taxon>Oxalobacteraceae</taxon>
        <taxon>Undibacterium</taxon>
    </lineage>
</organism>
<dbReference type="Pfam" id="PF05573">
    <property type="entry name" value="NosL"/>
    <property type="match status" value="1"/>
</dbReference>
<proteinExistence type="predicted"/>
<name>A0A3Q9BR66_9BURK</name>
<dbReference type="AlphaFoldDB" id="A0A3Q9BR66"/>
<dbReference type="RefSeq" id="WP_126127919.1">
    <property type="nucleotide sequence ID" value="NZ_CP034464.1"/>
</dbReference>
<accession>A0A3Q9BR66</accession>
<feature type="signal peptide" evidence="1">
    <location>
        <begin position="1"/>
        <end position="19"/>
    </location>
</feature>
<keyword evidence="1" id="KW-0732">Signal</keyword>
<dbReference type="Gene3D" id="3.30.70.2050">
    <property type="match status" value="1"/>
</dbReference>
<keyword evidence="3" id="KW-1185">Reference proteome</keyword>
<gene>
    <name evidence="2" type="ORF">EJN92_11300</name>
</gene>
<reference evidence="2 3" key="1">
    <citation type="journal article" date="2011" name="Int. J. Syst. Evol. Microbiol.">
        <title>Description of Undibacterium oligocarboniphilum sp. nov., isolated from purified water, and Undibacterium pigrum strain CCUG 49012 as the type strain of Undibacterium parvum sp. nov., and emended descriptions of the genus Undibacterium and the species Undibacterium pigrum.</title>
        <authorList>
            <person name="Eder W."/>
            <person name="Wanner G."/>
            <person name="Ludwig W."/>
            <person name="Busse H.J."/>
            <person name="Ziemke-Kageler F."/>
            <person name="Lang E."/>
        </authorList>
    </citation>
    <scope>NUCLEOTIDE SEQUENCE [LARGE SCALE GENOMIC DNA]</scope>
    <source>
        <strain evidence="2 3">DSM 23061</strain>
    </source>
</reference>
<dbReference type="PROSITE" id="PS51257">
    <property type="entry name" value="PROKAR_LIPOPROTEIN"/>
    <property type="match status" value="1"/>
</dbReference>
<dbReference type="InterPro" id="IPR008719">
    <property type="entry name" value="N2O_reductase_NosL"/>
</dbReference>
<dbReference type="EMBL" id="CP034464">
    <property type="protein sequence ID" value="AZP12539.1"/>
    <property type="molecule type" value="Genomic_DNA"/>
</dbReference>
<dbReference type="KEGG" id="upv:EJN92_11300"/>
<evidence type="ECO:0000313" key="2">
    <source>
        <dbReference type="EMBL" id="AZP12539.1"/>
    </source>
</evidence>
<dbReference type="PANTHER" id="PTHR41247:SF1">
    <property type="entry name" value="HTH-TYPE TRANSCRIPTIONAL REPRESSOR YCNK"/>
    <property type="match status" value="1"/>
</dbReference>
<dbReference type="SUPFAM" id="SSF160387">
    <property type="entry name" value="NosL/MerB-like"/>
    <property type="match status" value="1"/>
</dbReference>
<dbReference type="Gene3D" id="3.30.70.2060">
    <property type="match status" value="1"/>
</dbReference>
<sequence length="177" mass="19360">MMMTRRSFILSAIASSLLASSLTGCSQSNSVKTLTPVEIDTHTTCDLDGMLLADYAGPKAQIFYTGNDTPTFFCDTVELFHTLLAPEQVKAIAAVYVQDMGKADWEQPRNNWFDAKTGFYVLGSKRHGSMGPTIASFAQETDAKKFAAEWGGKLLRYAEIKADMVDLSGGALHDTRM</sequence>
<dbReference type="OrthoDB" id="982633at2"/>
<protein>
    <submittedName>
        <fullName evidence="2">Nitrous oxide reductase accessory protein NosL</fullName>
    </submittedName>
</protein>
<dbReference type="Proteomes" id="UP000275663">
    <property type="component" value="Chromosome"/>
</dbReference>
<evidence type="ECO:0000256" key="1">
    <source>
        <dbReference type="SAM" id="SignalP"/>
    </source>
</evidence>
<feature type="chain" id="PRO_5018708499" evidence="1">
    <location>
        <begin position="20"/>
        <end position="177"/>
    </location>
</feature>
<dbReference type="PANTHER" id="PTHR41247">
    <property type="entry name" value="HTH-TYPE TRANSCRIPTIONAL REPRESSOR YCNK"/>
    <property type="match status" value="1"/>
</dbReference>
<evidence type="ECO:0000313" key="3">
    <source>
        <dbReference type="Proteomes" id="UP000275663"/>
    </source>
</evidence>